<evidence type="ECO:0000313" key="1">
    <source>
        <dbReference type="EMBL" id="MBL4927165.1"/>
    </source>
</evidence>
<comment type="caution">
    <text evidence="1">The sequence shown here is derived from an EMBL/GenBank/DDBJ whole genome shotgun (WGS) entry which is preliminary data.</text>
</comment>
<dbReference type="RefSeq" id="WP_202658318.1">
    <property type="nucleotide sequence ID" value="NZ_JAESVP010000002.1"/>
</dbReference>
<sequence length="92" mass="10766">MRLTCPLCGPRDRREFYYYGHEDYLQRPGPDAGPEAWDDHLHLRDNIAGEVRDLWYHETGCAQWLVVTRNTVTHEILSTELVADRKKKGVRA</sequence>
<dbReference type="Gene3D" id="3.30.2270.10">
    <property type="entry name" value="Folate-binding superfamily"/>
    <property type="match status" value="1"/>
</dbReference>
<name>A0A8J7MLU9_9RHOB</name>
<dbReference type="EMBL" id="JAESVP010000002">
    <property type="protein sequence ID" value="MBL4927165.1"/>
    <property type="molecule type" value="Genomic_DNA"/>
</dbReference>
<protein>
    <submittedName>
        <fullName evidence="1">Sarcosine oxidase subunit delta</fullName>
    </submittedName>
</protein>
<dbReference type="GO" id="GO:0046653">
    <property type="term" value="P:tetrahydrofolate metabolic process"/>
    <property type="evidence" value="ECO:0007669"/>
    <property type="project" value="InterPro"/>
</dbReference>
<gene>
    <name evidence="1" type="ORF">JI744_03510</name>
</gene>
<evidence type="ECO:0000313" key="2">
    <source>
        <dbReference type="Proteomes" id="UP000619033"/>
    </source>
</evidence>
<dbReference type="AlphaFoldDB" id="A0A8J7MLU9"/>
<organism evidence="1 2">
    <name type="scientific">Fuscibacter oryzae</name>
    <dbReference type="NCBI Taxonomy" id="2803939"/>
    <lineage>
        <taxon>Bacteria</taxon>
        <taxon>Pseudomonadati</taxon>
        <taxon>Pseudomonadota</taxon>
        <taxon>Alphaproteobacteria</taxon>
        <taxon>Rhodobacterales</taxon>
        <taxon>Paracoccaceae</taxon>
        <taxon>Fuscibacter</taxon>
    </lineage>
</organism>
<keyword evidence="2" id="KW-1185">Reference proteome</keyword>
<reference evidence="1" key="1">
    <citation type="submission" date="2021-01" db="EMBL/GenBank/DDBJ databases">
        <title>Genome seq and assembly of Tabrizicola sp. KVB23.</title>
        <authorList>
            <person name="Chhetri G."/>
        </authorList>
    </citation>
    <scope>NUCLEOTIDE SEQUENCE</scope>
    <source>
        <strain evidence="1">KVB23</strain>
    </source>
</reference>
<proteinExistence type="predicted"/>
<dbReference type="Pfam" id="PF04267">
    <property type="entry name" value="SoxD"/>
    <property type="match status" value="1"/>
</dbReference>
<dbReference type="InterPro" id="IPR006279">
    <property type="entry name" value="SoxD"/>
</dbReference>
<accession>A0A8J7MLU9</accession>
<dbReference type="InterPro" id="IPR038561">
    <property type="entry name" value="SoxD_sf"/>
</dbReference>
<dbReference type="GO" id="GO:0008115">
    <property type="term" value="F:sarcosine oxidase activity"/>
    <property type="evidence" value="ECO:0007669"/>
    <property type="project" value="InterPro"/>
</dbReference>
<dbReference type="Proteomes" id="UP000619033">
    <property type="component" value="Unassembled WGS sequence"/>
</dbReference>